<accession>A0ABM4CB18</accession>
<evidence type="ECO:0000256" key="1">
    <source>
        <dbReference type="SAM" id="Coils"/>
    </source>
</evidence>
<proteinExistence type="predicted"/>
<feature type="coiled-coil region" evidence="1">
    <location>
        <begin position="29"/>
        <end position="106"/>
    </location>
</feature>
<gene>
    <name evidence="3" type="primary">LOC136083361</name>
</gene>
<sequence>MAKNFTQSQVKELLDMHENFLLKIFNERFQKLENDFLIIRDENKQLKKELDQTNSTIQFLSDKYEIMKETLNNNKNKISSQDNFKQKATNLENEYLKDKMAELEDRSRRNNLRFEGIEETEGETWKNSEEKVRKLIKEKLNINEEIHIERAYRTGKKENEDGSIRRRRTVVVKFLDYKDRENILENYKKLKLWNEKIYINEDFSERTTIIRKQLFIKAKEIRSSGNFAKVVYNKLITKSFKKTI</sequence>
<dbReference type="GeneID" id="136083361"/>
<dbReference type="PANTHER" id="PTHR11505">
    <property type="entry name" value="L1 TRANSPOSABLE ELEMENT-RELATED"/>
    <property type="match status" value="1"/>
</dbReference>
<reference evidence="3" key="1">
    <citation type="submission" date="2025-08" db="UniProtKB">
        <authorList>
            <consortium name="RefSeq"/>
        </authorList>
    </citation>
    <scope>IDENTIFICATION</scope>
</reference>
<evidence type="ECO:0000313" key="2">
    <source>
        <dbReference type="Proteomes" id="UP001652625"/>
    </source>
</evidence>
<keyword evidence="1" id="KW-0175">Coiled coil</keyword>
<keyword evidence="2" id="KW-1185">Reference proteome</keyword>
<dbReference type="Proteomes" id="UP001652625">
    <property type="component" value="Chromosome 08"/>
</dbReference>
<evidence type="ECO:0000313" key="3">
    <source>
        <dbReference type="RefSeq" id="XP_065658829.1"/>
    </source>
</evidence>
<dbReference type="InterPro" id="IPR004244">
    <property type="entry name" value="Transposase_22"/>
</dbReference>
<dbReference type="RefSeq" id="XP_065658829.1">
    <property type="nucleotide sequence ID" value="XM_065802757.1"/>
</dbReference>
<dbReference type="Gene3D" id="3.30.70.1820">
    <property type="entry name" value="L1 transposable element, RRM domain"/>
    <property type="match status" value="1"/>
</dbReference>
<protein>
    <submittedName>
        <fullName evidence="3">Uncharacterized protein LOC136083361</fullName>
    </submittedName>
</protein>
<organism evidence="2 3">
    <name type="scientific">Hydra vulgaris</name>
    <name type="common">Hydra</name>
    <name type="synonym">Hydra attenuata</name>
    <dbReference type="NCBI Taxonomy" id="6087"/>
    <lineage>
        <taxon>Eukaryota</taxon>
        <taxon>Metazoa</taxon>
        <taxon>Cnidaria</taxon>
        <taxon>Hydrozoa</taxon>
        <taxon>Hydroidolina</taxon>
        <taxon>Anthoathecata</taxon>
        <taxon>Aplanulata</taxon>
        <taxon>Hydridae</taxon>
        <taxon>Hydra</taxon>
    </lineage>
</organism>
<name>A0ABM4CB18_HYDVU</name>